<comment type="caution">
    <text evidence="2">The sequence shown here is derived from an EMBL/GenBank/DDBJ whole genome shotgun (WGS) entry which is preliminary data.</text>
</comment>
<proteinExistence type="predicted"/>
<protein>
    <submittedName>
        <fullName evidence="2">Phage holin</fullName>
    </submittedName>
</protein>
<dbReference type="Proteomes" id="UP001597399">
    <property type="component" value="Unassembled WGS sequence"/>
</dbReference>
<dbReference type="NCBIfam" id="TIGR01598">
    <property type="entry name" value="holin_phiLC3"/>
    <property type="match status" value="1"/>
</dbReference>
<dbReference type="RefSeq" id="WP_253059750.1">
    <property type="nucleotide sequence ID" value="NZ_JAMXWM010000004.1"/>
</dbReference>
<gene>
    <name evidence="2" type="ORF">ACFSUE_02535</name>
</gene>
<dbReference type="InterPro" id="IPR006485">
    <property type="entry name" value="Phage-like_holin"/>
</dbReference>
<evidence type="ECO:0000313" key="2">
    <source>
        <dbReference type="EMBL" id="MFD2692523.1"/>
    </source>
</evidence>
<dbReference type="Pfam" id="PF04531">
    <property type="entry name" value="Phage_holin_1"/>
    <property type="match status" value="1"/>
</dbReference>
<evidence type="ECO:0000313" key="3">
    <source>
        <dbReference type="Proteomes" id="UP001597399"/>
    </source>
</evidence>
<keyword evidence="1" id="KW-0812">Transmembrane</keyword>
<keyword evidence="3" id="KW-1185">Reference proteome</keyword>
<keyword evidence="1" id="KW-0472">Membrane</keyword>
<feature type="transmembrane region" description="Helical" evidence="1">
    <location>
        <begin position="52"/>
        <end position="69"/>
    </location>
</feature>
<keyword evidence="1" id="KW-1133">Transmembrane helix</keyword>
<dbReference type="EMBL" id="JBHUMQ010000003">
    <property type="protein sequence ID" value="MFD2692523.1"/>
    <property type="molecule type" value="Genomic_DNA"/>
</dbReference>
<evidence type="ECO:0000256" key="1">
    <source>
        <dbReference type="SAM" id="Phobius"/>
    </source>
</evidence>
<name>A0ABW5RYF3_9BACL</name>
<accession>A0ABW5RYF3</accession>
<organism evidence="2 3">
    <name type="scientific">Sporolactobacillus shoreicorticis</name>
    <dbReference type="NCBI Taxonomy" id="1923877"/>
    <lineage>
        <taxon>Bacteria</taxon>
        <taxon>Bacillati</taxon>
        <taxon>Bacillota</taxon>
        <taxon>Bacilli</taxon>
        <taxon>Bacillales</taxon>
        <taxon>Sporolactobacillaceae</taxon>
        <taxon>Sporolactobacillus</taxon>
    </lineage>
</organism>
<reference evidence="3" key="1">
    <citation type="journal article" date="2019" name="Int. J. Syst. Evol. Microbiol.">
        <title>The Global Catalogue of Microorganisms (GCM) 10K type strain sequencing project: providing services to taxonomists for standard genome sequencing and annotation.</title>
        <authorList>
            <consortium name="The Broad Institute Genomics Platform"/>
            <consortium name="The Broad Institute Genome Sequencing Center for Infectious Disease"/>
            <person name="Wu L."/>
            <person name="Ma J."/>
        </authorList>
    </citation>
    <scope>NUCLEOTIDE SEQUENCE [LARGE SCALE GENOMIC DNA]</scope>
    <source>
        <strain evidence="3">TISTR 2466</strain>
    </source>
</reference>
<feature type="transmembrane region" description="Helical" evidence="1">
    <location>
        <begin position="12"/>
        <end position="32"/>
    </location>
</feature>
<sequence length="91" mass="9884">MKINWLVRFKNKTFVVAFVAQVIGILAAVLTLGNSSGWWAIQFDSKALTDQLTQAIAIVFTLLGTLGVIQDPTTAGIGDSEQALTYEEPKK</sequence>